<name>A0A1T4N302_9BACT</name>
<protein>
    <submittedName>
        <fullName evidence="2">Putative Holin-X, holin superfamily III</fullName>
    </submittedName>
</protein>
<dbReference type="Pfam" id="PF07332">
    <property type="entry name" value="Phage_holin_3_6"/>
    <property type="match status" value="1"/>
</dbReference>
<feature type="transmembrane region" description="Helical" evidence="1">
    <location>
        <begin position="72"/>
        <end position="92"/>
    </location>
</feature>
<dbReference type="STRING" id="413434.SAMN04488132_10461"/>
<keyword evidence="1" id="KW-1133">Transmembrane helix</keyword>
<dbReference type="OrthoDB" id="676571at2"/>
<gene>
    <name evidence="2" type="ORF">SAMN04488132_10461</name>
</gene>
<reference evidence="2 3" key="1">
    <citation type="submission" date="2017-02" db="EMBL/GenBank/DDBJ databases">
        <authorList>
            <person name="Peterson S.W."/>
        </authorList>
    </citation>
    <scope>NUCLEOTIDE SEQUENCE [LARGE SCALE GENOMIC DNA]</scope>
    <source>
        <strain evidence="2 3">DSM 22335</strain>
    </source>
</reference>
<dbReference type="AlphaFoldDB" id="A0A1T4N302"/>
<keyword evidence="1" id="KW-0472">Membrane</keyword>
<keyword evidence="3" id="KW-1185">Reference proteome</keyword>
<feature type="transmembrane region" description="Helical" evidence="1">
    <location>
        <begin position="36"/>
        <end position="66"/>
    </location>
</feature>
<proteinExistence type="predicted"/>
<dbReference type="EMBL" id="FUWH01000004">
    <property type="protein sequence ID" value="SJZ73437.1"/>
    <property type="molecule type" value="Genomic_DNA"/>
</dbReference>
<evidence type="ECO:0000313" key="3">
    <source>
        <dbReference type="Proteomes" id="UP000190888"/>
    </source>
</evidence>
<evidence type="ECO:0000313" key="2">
    <source>
        <dbReference type="EMBL" id="SJZ73437.1"/>
    </source>
</evidence>
<keyword evidence="1" id="KW-0812">Transmembrane</keyword>
<dbReference type="InterPro" id="IPR009937">
    <property type="entry name" value="Phage_holin_3_6"/>
</dbReference>
<dbReference type="Proteomes" id="UP000190888">
    <property type="component" value="Unassembled WGS sequence"/>
</dbReference>
<evidence type="ECO:0000256" key="1">
    <source>
        <dbReference type="SAM" id="Phobius"/>
    </source>
</evidence>
<organism evidence="2 3">
    <name type="scientific">Sediminibacterium ginsengisoli</name>
    <dbReference type="NCBI Taxonomy" id="413434"/>
    <lineage>
        <taxon>Bacteria</taxon>
        <taxon>Pseudomonadati</taxon>
        <taxon>Bacteroidota</taxon>
        <taxon>Chitinophagia</taxon>
        <taxon>Chitinophagales</taxon>
        <taxon>Chitinophagaceae</taxon>
        <taxon>Sediminibacterium</taxon>
    </lineage>
</organism>
<dbReference type="RefSeq" id="WP_078831048.1">
    <property type="nucleotide sequence ID" value="NZ_FUWH01000004.1"/>
</dbReference>
<accession>A0A1T4N302</accession>
<sequence length="123" mass="14256">METEDFFRDSRRELEEYVRDRLLLAKMQVADKSSRLVAMLFTVGLLAMFGLFILLFLSIMAGYYFADLTGSLYAGFGIVAAAYILLVIILLVTRRRYEQRITDMVIKVFFDKTADETDENNRN</sequence>